<organism evidence="1 2">
    <name type="scientific">Plakobranchus ocellatus</name>
    <dbReference type="NCBI Taxonomy" id="259542"/>
    <lineage>
        <taxon>Eukaryota</taxon>
        <taxon>Metazoa</taxon>
        <taxon>Spiralia</taxon>
        <taxon>Lophotrochozoa</taxon>
        <taxon>Mollusca</taxon>
        <taxon>Gastropoda</taxon>
        <taxon>Heterobranchia</taxon>
        <taxon>Euthyneura</taxon>
        <taxon>Panpulmonata</taxon>
        <taxon>Sacoglossa</taxon>
        <taxon>Placobranchoidea</taxon>
        <taxon>Plakobranchidae</taxon>
        <taxon>Plakobranchus</taxon>
    </lineage>
</organism>
<keyword evidence="2" id="KW-1185">Reference proteome</keyword>
<evidence type="ECO:0000313" key="1">
    <source>
        <dbReference type="EMBL" id="GFO33971.1"/>
    </source>
</evidence>
<dbReference type="Proteomes" id="UP000735302">
    <property type="component" value="Unassembled WGS sequence"/>
</dbReference>
<dbReference type="EMBL" id="BLXT01006839">
    <property type="protein sequence ID" value="GFO33971.1"/>
    <property type="molecule type" value="Genomic_DNA"/>
</dbReference>
<gene>
    <name evidence="1" type="ORF">PoB_006047600</name>
</gene>
<sequence length="129" mass="14324">MCSVQPFPLQTTPPSSEVLPLIALAPCVQRVRGDQSHSSSNDSHMPVMICFPVVRAAGTRTTVRTATRSTWPGLSRCIQTQAESCTLLNLSPQPHSEIEIVRWAQYWMGEGNANWKGACSIKPWTKWTE</sequence>
<proteinExistence type="predicted"/>
<comment type="caution">
    <text evidence="1">The sequence shown here is derived from an EMBL/GenBank/DDBJ whole genome shotgun (WGS) entry which is preliminary data.</text>
</comment>
<reference evidence="1 2" key="1">
    <citation type="journal article" date="2021" name="Elife">
        <title>Chloroplast acquisition without the gene transfer in kleptoplastic sea slugs, Plakobranchus ocellatus.</title>
        <authorList>
            <person name="Maeda T."/>
            <person name="Takahashi S."/>
            <person name="Yoshida T."/>
            <person name="Shimamura S."/>
            <person name="Takaki Y."/>
            <person name="Nagai Y."/>
            <person name="Toyoda A."/>
            <person name="Suzuki Y."/>
            <person name="Arimoto A."/>
            <person name="Ishii H."/>
            <person name="Satoh N."/>
            <person name="Nishiyama T."/>
            <person name="Hasebe M."/>
            <person name="Maruyama T."/>
            <person name="Minagawa J."/>
            <person name="Obokata J."/>
            <person name="Shigenobu S."/>
        </authorList>
    </citation>
    <scope>NUCLEOTIDE SEQUENCE [LARGE SCALE GENOMIC DNA]</scope>
</reference>
<name>A0AAV4CQ16_9GAST</name>
<dbReference type="AlphaFoldDB" id="A0AAV4CQ16"/>
<accession>A0AAV4CQ16</accession>
<protein>
    <submittedName>
        <fullName evidence="1">Uncharacterized protein</fullName>
    </submittedName>
</protein>
<evidence type="ECO:0000313" key="2">
    <source>
        <dbReference type="Proteomes" id="UP000735302"/>
    </source>
</evidence>